<accession>A0A1H9X2E8</accession>
<evidence type="ECO:0000256" key="2">
    <source>
        <dbReference type="SAM" id="MobiDB-lite"/>
    </source>
</evidence>
<gene>
    <name evidence="5" type="ORF">SAMN04488000_126107</name>
</gene>
<protein>
    <submittedName>
        <fullName evidence="5">Lsr2 protein</fullName>
    </submittedName>
</protein>
<keyword evidence="6" id="KW-1185">Reference proteome</keyword>
<dbReference type="Proteomes" id="UP000199503">
    <property type="component" value="Unassembled WGS sequence"/>
</dbReference>
<dbReference type="OrthoDB" id="4113332at2"/>
<evidence type="ECO:0000259" key="3">
    <source>
        <dbReference type="Pfam" id="PF11774"/>
    </source>
</evidence>
<proteinExistence type="predicted"/>
<dbReference type="GO" id="GO:0003677">
    <property type="term" value="F:DNA binding"/>
    <property type="evidence" value="ECO:0007669"/>
    <property type="project" value="UniProtKB-KW"/>
</dbReference>
<dbReference type="EMBL" id="FOFV01000026">
    <property type="protein sequence ID" value="SES40057.1"/>
    <property type="molecule type" value="Genomic_DNA"/>
</dbReference>
<name>A0A1H9X2E8_9PSEU</name>
<evidence type="ECO:0000313" key="5">
    <source>
        <dbReference type="EMBL" id="SES40057.1"/>
    </source>
</evidence>
<dbReference type="Gene3D" id="3.30.60.230">
    <property type="entry name" value="Lsr2, dimerization domain"/>
    <property type="match status" value="1"/>
</dbReference>
<dbReference type="Pfam" id="PF11774">
    <property type="entry name" value="Lsr2"/>
    <property type="match status" value="1"/>
</dbReference>
<feature type="domain" description="Lsr2 dimerization" evidence="3">
    <location>
        <begin position="1"/>
        <end position="60"/>
    </location>
</feature>
<evidence type="ECO:0000256" key="1">
    <source>
        <dbReference type="ARBA" id="ARBA00023125"/>
    </source>
</evidence>
<reference evidence="6" key="1">
    <citation type="submission" date="2016-10" db="EMBL/GenBank/DDBJ databases">
        <authorList>
            <person name="Varghese N."/>
            <person name="Submissions S."/>
        </authorList>
    </citation>
    <scope>NUCLEOTIDE SEQUENCE [LARGE SCALE GENOMIC DNA]</scope>
    <source>
        <strain evidence="6">DSM 44437</strain>
    </source>
</reference>
<dbReference type="InterPro" id="IPR042261">
    <property type="entry name" value="Lsr2-like_dimerization"/>
</dbReference>
<dbReference type="InterPro" id="IPR036625">
    <property type="entry name" value="E3-bd_dom_sf"/>
</dbReference>
<sequence length="116" mass="12941">MAQKVLVQLIDDLDGTAAEDVETVNFALDGVIYEIDLKQKNASKLRDSLADFVASARRSGGWARRGSTTSRRVVGEARTKEQPQAIRQWAKANGHELSDRGRIPAHIIEEFEKAHR</sequence>
<feature type="region of interest" description="Disordered" evidence="2">
    <location>
        <begin position="63"/>
        <end position="84"/>
    </location>
</feature>
<dbReference type="RefSeq" id="WP_089926849.1">
    <property type="nucleotide sequence ID" value="NZ_FOFV01000026.1"/>
</dbReference>
<dbReference type="AlphaFoldDB" id="A0A1H9X2E8"/>
<dbReference type="InterPro" id="IPR024412">
    <property type="entry name" value="Lsr2_dim_dom"/>
</dbReference>
<evidence type="ECO:0000259" key="4">
    <source>
        <dbReference type="Pfam" id="PF23359"/>
    </source>
</evidence>
<feature type="domain" description="Lsr2 DNA-binding" evidence="4">
    <location>
        <begin position="79"/>
        <end position="114"/>
    </location>
</feature>
<dbReference type="GO" id="GO:0016746">
    <property type="term" value="F:acyltransferase activity"/>
    <property type="evidence" value="ECO:0007669"/>
    <property type="project" value="InterPro"/>
</dbReference>
<evidence type="ECO:0000313" key="6">
    <source>
        <dbReference type="Proteomes" id="UP000199503"/>
    </source>
</evidence>
<keyword evidence="1" id="KW-0238">DNA-binding</keyword>
<dbReference type="InterPro" id="IPR055370">
    <property type="entry name" value="Lsr2_DNA-bd"/>
</dbReference>
<feature type="compositionally biased region" description="Low complexity" evidence="2">
    <location>
        <begin position="63"/>
        <end position="72"/>
    </location>
</feature>
<dbReference type="Gene3D" id="4.10.320.10">
    <property type="entry name" value="E3-binding domain"/>
    <property type="match status" value="1"/>
</dbReference>
<dbReference type="Pfam" id="PF23359">
    <property type="entry name" value="Lsr2_DNA-bd"/>
    <property type="match status" value="1"/>
</dbReference>
<organism evidence="5 6">
    <name type="scientific">Lentzea albida</name>
    <dbReference type="NCBI Taxonomy" id="65499"/>
    <lineage>
        <taxon>Bacteria</taxon>
        <taxon>Bacillati</taxon>
        <taxon>Actinomycetota</taxon>
        <taxon>Actinomycetes</taxon>
        <taxon>Pseudonocardiales</taxon>
        <taxon>Pseudonocardiaceae</taxon>
        <taxon>Lentzea</taxon>
    </lineage>
</organism>
<dbReference type="STRING" id="65499.SAMN04488000_126107"/>